<reference evidence="2" key="1">
    <citation type="journal article" date="2019" name="Int. J. Syst. Evol. Microbiol.">
        <title>The Global Catalogue of Microorganisms (GCM) 10K type strain sequencing project: providing services to taxonomists for standard genome sequencing and annotation.</title>
        <authorList>
            <consortium name="The Broad Institute Genomics Platform"/>
            <consortium name="The Broad Institute Genome Sequencing Center for Infectious Disease"/>
            <person name="Wu L."/>
            <person name="Ma J."/>
        </authorList>
    </citation>
    <scope>NUCLEOTIDE SEQUENCE [LARGE SCALE GENOMIC DNA]</scope>
    <source>
        <strain evidence="2">CCM 9147</strain>
    </source>
</reference>
<sequence length="82" mass="9646">MAYTHDPHSTHMCIHYPQPSYMHNLKQETLSVVEPWVRNGLWEAQTISTEHALREAAAVSYLIGRGYQPQHAHQIVESWWHR</sequence>
<comment type="caution">
    <text evidence="1">The sequence shown here is derived from an EMBL/GenBank/DDBJ whole genome shotgun (WGS) entry which is preliminary data.</text>
</comment>
<dbReference type="EMBL" id="JBHTNZ010000011">
    <property type="protein sequence ID" value="MFD1461934.1"/>
    <property type="molecule type" value="Genomic_DNA"/>
</dbReference>
<name>A0ABW4DBQ2_9BACL</name>
<proteinExistence type="predicted"/>
<dbReference type="RefSeq" id="WP_229525314.1">
    <property type="nucleotide sequence ID" value="NZ_JAFFQR010000095.1"/>
</dbReference>
<dbReference type="Proteomes" id="UP001597340">
    <property type="component" value="Unassembled WGS sequence"/>
</dbReference>
<protein>
    <submittedName>
        <fullName evidence="1">Uncharacterized protein</fullName>
    </submittedName>
</protein>
<accession>A0ABW4DBQ2</accession>
<organism evidence="1 2">
    <name type="scientific">Paenibacillus farraposensis</name>
    <dbReference type="NCBI Taxonomy" id="2807095"/>
    <lineage>
        <taxon>Bacteria</taxon>
        <taxon>Bacillati</taxon>
        <taxon>Bacillota</taxon>
        <taxon>Bacilli</taxon>
        <taxon>Bacillales</taxon>
        <taxon>Paenibacillaceae</taxon>
        <taxon>Paenibacillus</taxon>
    </lineage>
</organism>
<evidence type="ECO:0000313" key="2">
    <source>
        <dbReference type="Proteomes" id="UP001597340"/>
    </source>
</evidence>
<evidence type="ECO:0000313" key="1">
    <source>
        <dbReference type="EMBL" id="MFD1461934.1"/>
    </source>
</evidence>
<keyword evidence="2" id="KW-1185">Reference proteome</keyword>
<gene>
    <name evidence="1" type="ORF">ACFQ5D_11025</name>
</gene>